<feature type="region of interest" description="Disordered" evidence="1">
    <location>
        <begin position="135"/>
        <end position="165"/>
    </location>
</feature>
<name>A0A833RRX5_9HYME</name>
<sequence length="377" mass="42847">MMDCEGDGGGLEELVDLATDIADSSPTIRDMQIINFTNKDMQAFICAFYEELFKSPKIHCFIYNNVRFDNFGLVPISRISSEDQLKTLSSNPVSHCKSRRSFKVTSKLYFLENILLIRNAAERLLTLLGVDEEDPEDLVSSSEDEGVELDELDEDDDEEDDDGPENARLLHQLAASLAMELKQSHQLKQSSSKHPRTGDSFDRDRRVELIGTSYLEHSYTVQQAGNTKGSSCCRGIVADKSSRTFGKQRTIVIEPRDRRCPDDRSRMSQDENEDEDEDEDEGNSVDEQVPVSWNAGWDACATEALRYLVEDEGLPPHHPTVLAMKDHLELQRERAFAQYTASTTFNSCKTFPMKFKLTTSEDQRVRFLRITTFLRGD</sequence>
<evidence type="ECO:0000256" key="1">
    <source>
        <dbReference type="SAM" id="MobiDB-lite"/>
    </source>
</evidence>
<reference evidence="2" key="1">
    <citation type="submission" date="2019-11" db="EMBL/GenBank/DDBJ databases">
        <title>The nuclear and mitochondrial genomes of Frieseomelitta varia - a highly eusocial stingless bee (Meliponini) with a permanently sterile worker caste.</title>
        <authorList>
            <person name="Freitas F.C.P."/>
            <person name="Lourenco A.P."/>
            <person name="Nunes F.M.F."/>
            <person name="Paschoal A.R."/>
            <person name="Abreu F.C.P."/>
            <person name="Barbin F.O."/>
            <person name="Bataglia L."/>
            <person name="Cardoso-Junior C.A.M."/>
            <person name="Cervoni M.S."/>
            <person name="Silva S.R."/>
            <person name="Dalarmi F."/>
            <person name="Del Lama M.A."/>
            <person name="Depintor T.S."/>
            <person name="Ferreira K.M."/>
            <person name="Goria P.S."/>
            <person name="Jaskot M.C."/>
            <person name="Lago D.C."/>
            <person name="Luna-Lucena D."/>
            <person name="Moda L.M."/>
            <person name="Nascimento L."/>
            <person name="Pedrino M."/>
            <person name="Rabico F.O."/>
            <person name="Sanches F.C."/>
            <person name="Santos D.E."/>
            <person name="Santos C.G."/>
            <person name="Vieira J."/>
            <person name="Lopes T.F."/>
            <person name="Barchuk A.R."/>
            <person name="Hartfelder K."/>
            <person name="Simoes Z.L.P."/>
            <person name="Bitondi M.M.G."/>
            <person name="Pinheiro D.G."/>
        </authorList>
    </citation>
    <scope>NUCLEOTIDE SEQUENCE</scope>
    <source>
        <strain evidence="2">USP_RPSP 00005682</strain>
        <tissue evidence="2">Whole individual</tissue>
    </source>
</reference>
<feature type="region of interest" description="Disordered" evidence="1">
    <location>
        <begin position="246"/>
        <end position="288"/>
    </location>
</feature>
<protein>
    <submittedName>
        <fullName evidence="2">Uncharacterized protein</fullName>
    </submittedName>
</protein>
<dbReference type="SUPFAM" id="SSF158457">
    <property type="entry name" value="Orange domain-like"/>
    <property type="match status" value="1"/>
</dbReference>
<feature type="compositionally biased region" description="Acidic residues" evidence="1">
    <location>
        <begin position="135"/>
        <end position="164"/>
    </location>
</feature>
<keyword evidence="3" id="KW-1185">Reference proteome</keyword>
<accession>A0A833RRX5</accession>
<evidence type="ECO:0000313" key="3">
    <source>
        <dbReference type="Proteomes" id="UP000655588"/>
    </source>
</evidence>
<organism evidence="2 3">
    <name type="scientific">Frieseomelitta varia</name>
    <dbReference type="NCBI Taxonomy" id="561572"/>
    <lineage>
        <taxon>Eukaryota</taxon>
        <taxon>Metazoa</taxon>
        <taxon>Ecdysozoa</taxon>
        <taxon>Arthropoda</taxon>
        <taxon>Hexapoda</taxon>
        <taxon>Insecta</taxon>
        <taxon>Pterygota</taxon>
        <taxon>Neoptera</taxon>
        <taxon>Endopterygota</taxon>
        <taxon>Hymenoptera</taxon>
        <taxon>Apocrita</taxon>
        <taxon>Aculeata</taxon>
        <taxon>Apoidea</taxon>
        <taxon>Anthophila</taxon>
        <taxon>Apidae</taxon>
        <taxon>Frieseomelitta</taxon>
    </lineage>
</organism>
<evidence type="ECO:0000313" key="2">
    <source>
        <dbReference type="EMBL" id="KAF3421877.1"/>
    </source>
</evidence>
<dbReference type="Proteomes" id="UP000655588">
    <property type="component" value="Unassembled WGS sequence"/>
</dbReference>
<feature type="region of interest" description="Disordered" evidence="1">
    <location>
        <begin position="181"/>
        <end position="204"/>
    </location>
</feature>
<dbReference type="EMBL" id="WNWW01000803">
    <property type="protein sequence ID" value="KAF3421877.1"/>
    <property type="molecule type" value="Genomic_DNA"/>
</dbReference>
<proteinExistence type="predicted"/>
<comment type="caution">
    <text evidence="2">The sequence shown here is derived from an EMBL/GenBank/DDBJ whole genome shotgun (WGS) entry which is preliminary data.</text>
</comment>
<gene>
    <name evidence="2" type="ORF">E2986_13589</name>
</gene>
<feature type="compositionally biased region" description="Basic and acidic residues" evidence="1">
    <location>
        <begin position="254"/>
        <end position="269"/>
    </location>
</feature>
<dbReference type="AlphaFoldDB" id="A0A833RRX5"/>
<feature type="compositionally biased region" description="Acidic residues" evidence="1">
    <location>
        <begin position="270"/>
        <end position="284"/>
    </location>
</feature>